<keyword evidence="3" id="KW-1185">Reference proteome</keyword>
<dbReference type="PROSITE" id="PS51257">
    <property type="entry name" value="PROKAR_LIPOPROTEIN"/>
    <property type="match status" value="1"/>
</dbReference>
<accession>A0A2D0NFU2</accession>
<reference evidence="2 3" key="1">
    <citation type="submission" date="2017-10" db="EMBL/GenBank/DDBJ databases">
        <title>The draft genome sequence of Lewinella nigricans NBRC 102662.</title>
        <authorList>
            <person name="Wang K."/>
        </authorList>
    </citation>
    <scope>NUCLEOTIDE SEQUENCE [LARGE SCALE GENOMIC DNA]</scope>
    <source>
        <strain evidence="2 3">NBRC 102662</strain>
    </source>
</reference>
<dbReference type="AlphaFoldDB" id="A0A2D0NFU2"/>
<dbReference type="RefSeq" id="WP_099149291.1">
    <property type="nucleotide sequence ID" value="NZ_PDUD01000010.1"/>
</dbReference>
<dbReference type="OrthoDB" id="791543at2"/>
<evidence type="ECO:0000313" key="2">
    <source>
        <dbReference type="EMBL" id="PHN07361.1"/>
    </source>
</evidence>
<dbReference type="Proteomes" id="UP000223913">
    <property type="component" value="Unassembled WGS sequence"/>
</dbReference>
<sequence>MHFIHARTGKTHYLLTIALLLIVSTSCQKENDAQKMDLEPVRDISMRDNDNQGNASDIEVNFTKQFNTSPIELYRIYLLKSNQLATHDLSFLESLSEAHYVEVAPDDIFPVQGKLLKQQMLDTDGDQIMEGASYRTAVVSAPKDPGLWRPSLAYSEVDLVPAQNNLVKPYSSSLETGAGNLAISDQGTLAMSPYDIVADLSGSNTETSPVHFFDAAASFTAPNQLFGVMGGSAFDSRGNFYMAHTFAGQILKIDDNGVMKMFEYAGPELSEPDGIFINAKDEIFIADRKTGAVIRILPDGTGDLVAVIEPGVRGLTGDDAGNLFASMNRENGAIIKITPDGQTSKFAQIPTFVPPDYLPPFLSWTGYLTYHRGDLYIAGTSTHRIYKIDAIGTVTVFAGSGTKLLPKGDALTAHFNRPIGLAFSADGKHLFVSGCLDVTPQHVQASRPSRIYEIEIF</sequence>
<keyword evidence="1" id="KW-0732">Signal</keyword>
<feature type="signal peptide" evidence="1">
    <location>
        <begin position="1"/>
        <end position="29"/>
    </location>
</feature>
<dbReference type="EMBL" id="PDUD01000010">
    <property type="protein sequence ID" value="PHN07361.1"/>
    <property type="molecule type" value="Genomic_DNA"/>
</dbReference>
<comment type="caution">
    <text evidence="2">The sequence shown here is derived from an EMBL/GenBank/DDBJ whole genome shotgun (WGS) entry which is preliminary data.</text>
</comment>
<protein>
    <submittedName>
        <fullName evidence="2">Uncharacterized protein</fullName>
    </submittedName>
</protein>
<dbReference type="InterPro" id="IPR011042">
    <property type="entry name" value="6-blade_b-propeller_TolB-like"/>
</dbReference>
<organism evidence="2 3">
    <name type="scientific">Flavilitoribacter nigricans (strain ATCC 23147 / DSM 23189 / NBRC 102662 / NCIMB 1420 / SS-2)</name>
    <name type="common">Lewinella nigricans</name>
    <dbReference type="NCBI Taxonomy" id="1122177"/>
    <lineage>
        <taxon>Bacteria</taxon>
        <taxon>Pseudomonadati</taxon>
        <taxon>Bacteroidota</taxon>
        <taxon>Saprospiria</taxon>
        <taxon>Saprospirales</taxon>
        <taxon>Lewinellaceae</taxon>
        <taxon>Flavilitoribacter</taxon>
    </lineage>
</organism>
<dbReference type="Gene3D" id="2.120.10.30">
    <property type="entry name" value="TolB, C-terminal domain"/>
    <property type="match status" value="2"/>
</dbReference>
<gene>
    <name evidence="2" type="ORF">CRP01_06950</name>
</gene>
<evidence type="ECO:0000256" key="1">
    <source>
        <dbReference type="SAM" id="SignalP"/>
    </source>
</evidence>
<name>A0A2D0NFU2_FLAN2</name>
<evidence type="ECO:0000313" key="3">
    <source>
        <dbReference type="Proteomes" id="UP000223913"/>
    </source>
</evidence>
<feature type="chain" id="PRO_5012406688" evidence="1">
    <location>
        <begin position="30"/>
        <end position="457"/>
    </location>
</feature>
<dbReference type="SUPFAM" id="SSF63829">
    <property type="entry name" value="Calcium-dependent phosphotriesterase"/>
    <property type="match status" value="1"/>
</dbReference>
<proteinExistence type="predicted"/>